<gene>
    <name evidence="1" type="ORF">F2Q69_00062997</name>
</gene>
<reference evidence="1" key="1">
    <citation type="submission" date="2019-12" db="EMBL/GenBank/DDBJ databases">
        <title>Genome sequencing and annotation of Brassica cretica.</title>
        <authorList>
            <person name="Studholme D.J."/>
            <person name="Sarris P."/>
        </authorList>
    </citation>
    <scope>NUCLEOTIDE SEQUENCE</scope>
    <source>
        <strain evidence="1">PFS-109/04</strain>
        <tissue evidence="1">Leaf</tissue>
    </source>
</reference>
<evidence type="ECO:0000313" key="1">
    <source>
        <dbReference type="EMBL" id="KAF3572869.1"/>
    </source>
</evidence>
<dbReference type="Proteomes" id="UP000712600">
    <property type="component" value="Unassembled WGS sequence"/>
</dbReference>
<evidence type="ECO:0000313" key="2">
    <source>
        <dbReference type="Proteomes" id="UP000712600"/>
    </source>
</evidence>
<dbReference type="EMBL" id="QGKX02000095">
    <property type="protein sequence ID" value="KAF3572869.1"/>
    <property type="molecule type" value="Genomic_DNA"/>
</dbReference>
<organism evidence="1 2">
    <name type="scientific">Brassica cretica</name>
    <name type="common">Mustard</name>
    <dbReference type="NCBI Taxonomy" id="69181"/>
    <lineage>
        <taxon>Eukaryota</taxon>
        <taxon>Viridiplantae</taxon>
        <taxon>Streptophyta</taxon>
        <taxon>Embryophyta</taxon>
        <taxon>Tracheophyta</taxon>
        <taxon>Spermatophyta</taxon>
        <taxon>Magnoliopsida</taxon>
        <taxon>eudicotyledons</taxon>
        <taxon>Gunneridae</taxon>
        <taxon>Pentapetalae</taxon>
        <taxon>rosids</taxon>
        <taxon>malvids</taxon>
        <taxon>Brassicales</taxon>
        <taxon>Brassicaceae</taxon>
        <taxon>Brassiceae</taxon>
        <taxon>Brassica</taxon>
    </lineage>
</organism>
<dbReference type="AlphaFoldDB" id="A0A8S9RJ98"/>
<sequence>MSVRAVAGTHFLLDKINMSCLLLVSSGFRLSELWSAINRLRVLVLESRRGCGKDGAVKTSVVRFIFPGDGGFHRSVADGPCLRGGEASSVPPSSALVSGG</sequence>
<proteinExistence type="predicted"/>
<accession>A0A8S9RJ98</accession>
<protein>
    <submittedName>
        <fullName evidence="1">Uncharacterized protein</fullName>
    </submittedName>
</protein>
<comment type="caution">
    <text evidence="1">The sequence shown here is derived from an EMBL/GenBank/DDBJ whole genome shotgun (WGS) entry which is preliminary data.</text>
</comment>
<name>A0A8S9RJ98_BRACR</name>